<dbReference type="AlphaFoldDB" id="A0A930DXF1"/>
<feature type="transmembrane region" description="Helical" evidence="1">
    <location>
        <begin position="26"/>
        <end position="47"/>
    </location>
</feature>
<dbReference type="Proteomes" id="UP000780721">
    <property type="component" value="Unassembled WGS sequence"/>
</dbReference>
<accession>A0A930DXF1</accession>
<sequence length="276" mass="32297">MVQKIVKYINELENKKNALVKYKDHIGAIASVCTIVTFAMALIMTFIKDRNSYQAAEFYQIEQIYFLQESVIAMLLEASVHILIRLIIVFFPMVVFILAPIGSNTVEKIIFCFAHVILFILYLFFCFAFVFNEVKMDIFNHIISKYLGIIIKLIICLIWGIITTLTICLIWGKFLKKNKNNQNKHKFRVIMTVLHKHKFRVIMTALLIILYTVIGIVIGKWWTESQKYIITFYISLGYYLLICLICLIWGIITTLIICLIWGKFLKKIKNNQNNQN</sequence>
<gene>
    <name evidence="2" type="ORF">HXM91_05495</name>
</gene>
<feature type="non-terminal residue" evidence="2">
    <location>
        <position position="276"/>
    </location>
</feature>
<reference evidence="2" key="1">
    <citation type="submission" date="2020-04" db="EMBL/GenBank/DDBJ databases">
        <title>Deep metagenomics examines the oral microbiome during advanced dental caries in children, revealing novel taxa and co-occurrences with host molecules.</title>
        <authorList>
            <person name="Baker J.L."/>
            <person name="Morton J.T."/>
            <person name="Dinis M."/>
            <person name="Alvarez R."/>
            <person name="Tran N.C."/>
            <person name="Knight R."/>
            <person name="Edlund A."/>
        </authorList>
    </citation>
    <scope>NUCLEOTIDE SEQUENCE</scope>
    <source>
        <strain evidence="2">JCVI_48_bin.5</strain>
    </source>
</reference>
<evidence type="ECO:0000256" key="1">
    <source>
        <dbReference type="SAM" id="Phobius"/>
    </source>
</evidence>
<feature type="transmembrane region" description="Helical" evidence="1">
    <location>
        <begin position="228"/>
        <end position="261"/>
    </location>
</feature>
<comment type="caution">
    <text evidence="2">The sequence shown here is derived from an EMBL/GenBank/DDBJ whole genome shotgun (WGS) entry which is preliminary data.</text>
</comment>
<keyword evidence="1" id="KW-0812">Transmembrane</keyword>
<feature type="transmembrane region" description="Helical" evidence="1">
    <location>
        <begin position="201"/>
        <end position="222"/>
    </location>
</feature>
<dbReference type="EMBL" id="JABZRB010000134">
    <property type="protein sequence ID" value="MBF1305290.1"/>
    <property type="molecule type" value="Genomic_DNA"/>
</dbReference>
<name>A0A930DXF1_9FIRM</name>
<feature type="transmembrane region" description="Helical" evidence="1">
    <location>
        <begin position="82"/>
        <end position="102"/>
    </location>
</feature>
<protein>
    <submittedName>
        <fullName evidence="2">Uncharacterized protein</fullName>
    </submittedName>
</protein>
<proteinExistence type="predicted"/>
<organism evidence="2 3">
    <name type="scientific">Oribacterium sinus</name>
    <dbReference type="NCBI Taxonomy" id="237576"/>
    <lineage>
        <taxon>Bacteria</taxon>
        <taxon>Bacillati</taxon>
        <taxon>Bacillota</taxon>
        <taxon>Clostridia</taxon>
        <taxon>Lachnospirales</taxon>
        <taxon>Lachnospiraceae</taxon>
        <taxon>Oribacterium</taxon>
    </lineage>
</organism>
<keyword evidence="1" id="KW-1133">Transmembrane helix</keyword>
<evidence type="ECO:0000313" key="3">
    <source>
        <dbReference type="Proteomes" id="UP000780721"/>
    </source>
</evidence>
<evidence type="ECO:0000313" key="2">
    <source>
        <dbReference type="EMBL" id="MBF1305290.1"/>
    </source>
</evidence>
<feature type="transmembrane region" description="Helical" evidence="1">
    <location>
        <begin position="109"/>
        <end position="131"/>
    </location>
</feature>
<keyword evidence="1" id="KW-0472">Membrane</keyword>
<feature type="transmembrane region" description="Helical" evidence="1">
    <location>
        <begin position="146"/>
        <end position="172"/>
    </location>
</feature>